<proteinExistence type="predicted"/>
<dbReference type="Pfam" id="PF07929">
    <property type="entry name" value="PRiA4_ORF3"/>
    <property type="match status" value="1"/>
</dbReference>
<dbReference type="RefSeq" id="WP_220783600.1">
    <property type="nucleotide sequence ID" value="NZ_BPEY01000229.1"/>
</dbReference>
<organism evidence="2 3">
    <name type="scientific">Shewanella sairae</name>
    <dbReference type="NCBI Taxonomy" id="190310"/>
    <lineage>
        <taxon>Bacteria</taxon>
        <taxon>Pseudomonadati</taxon>
        <taxon>Pseudomonadota</taxon>
        <taxon>Gammaproteobacteria</taxon>
        <taxon>Alteromonadales</taxon>
        <taxon>Shewanellaceae</taxon>
        <taxon>Shewanella</taxon>
    </lineage>
</organism>
<gene>
    <name evidence="2" type="ORF">TUM4438_46200</name>
</gene>
<dbReference type="Proteomes" id="UP000887104">
    <property type="component" value="Unassembled WGS sequence"/>
</dbReference>
<dbReference type="InterPro" id="IPR024047">
    <property type="entry name" value="MM3350-like_sf"/>
</dbReference>
<dbReference type="PANTHER" id="PTHR41878">
    <property type="entry name" value="LEXA REPRESSOR-RELATED"/>
    <property type="match status" value="1"/>
</dbReference>
<evidence type="ECO:0000313" key="3">
    <source>
        <dbReference type="Proteomes" id="UP000887104"/>
    </source>
</evidence>
<accession>A0ABQ4PRZ2</accession>
<dbReference type="PANTHER" id="PTHR41878:SF1">
    <property type="entry name" value="TNPR PROTEIN"/>
    <property type="match status" value="1"/>
</dbReference>
<evidence type="ECO:0000259" key="1">
    <source>
        <dbReference type="Pfam" id="PF07929"/>
    </source>
</evidence>
<dbReference type="SUPFAM" id="SSF159941">
    <property type="entry name" value="MM3350-like"/>
    <property type="match status" value="1"/>
</dbReference>
<comment type="caution">
    <text evidence="2">The sequence shown here is derived from an EMBL/GenBank/DDBJ whole genome shotgun (WGS) entry which is preliminary data.</text>
</comment>
<keyword evidence="3" id="KW-1185">Reference proteome</keyword>
<evidence type="ECO:0000313" key="2">
    <source>
        <dbReference type="EMBL" id="GIU52759.1"/>
    </source>
</evidence>
<feature type="domain" description="Plasmid pRiA4b Orf3-like" evidence="1">
    <location>
        <begin position="9"/>
        <end position="179"/>
    </location>
</feature>
<sequence>MGVLPLRHVYQLHVSLNDIEPAIWRRILVPSEVTLDVLHLLIQKAMGWQDEHLHQFIAGSKLYSDYHPDWDEFGADFEDESTVRIRHILTSPNQTLTYTYDFGDNWQHTIRLEEIKSPDDVDGEQLCIAGERACPPENCGSVPGYYQLLEIMADPEHRDYEDTLFWLGGNFDPDFFSLDVINSFDESSMFDAGNEFFARIEAQEIVMNQLLKTLKNTHPETYHHLHKACMQASKDARSERSSDEGRDQYTSAIADTIDSFFDFDEDGTRQVH</sequence>
<name>A0ABQ4PRZ2_9GAMM</name>
<dbReference type="Gene3D" id="3.10.290.30">
    <property type="entry name" value="MM3350-like"/>
    <property type="match status" value="1"/>
</dbReference>
<protein>
    <recommendedName>
        <fullName evidence="1">Plasmid pRiA4b Orf3-like domain-containing protein</fullName>
    </recommendedName>
</protein>
<reference evidence="2" key="1">
    <citation type="submission" date="2021-05" db="EMBL/GenBank/DDBJ databases">
        <title>Molecular characterization for Shewanella algae harboring chromosomal blaOXA-55-like strains isolated from clinical and environment sample.</title>
        <authorList>
            <person name="Ohama Y."/>
            <person name="Aoki K."/>
            <person name="Harada S."/>
            <person name="Moriya K."/>
            <person name="Ishii Y."/>
            <person name="Tateda K."/>
        </authorList>
    </citation>
    <scope>NUCLEOTIDE SEQUENCE</scope>
    <source>
        <strain evidence="2">JCM 11563</strain>
    </source>
</reference>
<dbReference type="InterPro" id="IPR012912">
    <property type="entry name" value="Plasmid_pRiA4b_Orf3-like"/>
</dbReference>
<dbReference type="EMBL" id="BPEY01000229">
    <property type="protein sequence ID" value="GIU52759.1"/>
    <property type="molecule type" value="Genomic_DNA"/>
</dbReference>